<evidence type="ECO:0000256" key="1">
    <source>
        <dbReference type="SAM" id="MobiDB-lite"/>
    </source>
</evidence>
<dbReference type="RefSeq" id="WP_023353859.1">
    <property type="nucleotide sequence ID" value="NZ_KI535367.1"/>
</dbReference>
<comment type="caution">
    <text evidence="2">The sequence shown here is derived from an EMBL/GenBank/DDBJ whole genome shotgun (WGS) entry which is preliminary data.</text>
</comment>
<dbReference type="STRING" id="592026.GCWU0000282_000977"/>
<protein>
    <submittedName>
        <fullName evidence="2">Uncharacterized protein</fullName>
    </submittedName>
</protein>
<sequence length="159" mass="17987">MMRNNIKNRMNTGGALVILVILVVAMSLFAVLAIKSSLNEKKLSTKTKEGIENYYKLDAEAERIYARIDEIVAKSNNISSELTELKEIKEAEKADSDIRVEFSDIRYEGEMPTLVKYSIINGERSLNVEIGVMGKETSVNRWSTKTKSDDSEYELEIPD</sequence>
<reference evidence="2 3" key="1">
    <citation type="submission" date="2013-06" db="EMBL/GenBank/DDBJ databases">
        <authorList>
            <person name="Weinstock G."/>
            <person name="Sodergren E."/>
            <person name="Clifton S."/>
            <person name="Fulton L."/>
            <person name="Fulton B."/>
            <person name="Courtney L."/>
            <person name="Fronick C."/>
            <person name="Harrison M."/>
            <person name="Strong C."/>
            <person name="Farmer C."/>
            <person name="Delahaunty K."/>
            <person name="Markovic C."/>
            <person name="Hall O."/>
            <person name="Minx P."/>
            <person name="Tomlinson C."/>
            <person name="Mitreva M."/>
            <person name="Nelson J."/>
            <person name="Hou S."/>
            <person name="Wollam A."/>
            <person name="Pepin K.H."/>
            <person name="Johnson M."/>
            <person name="Bhonagiri V."/>
            <person name="Nash W.E."/>
            <person name="Warren W."/>
            <person name="Chinwalla A."/>
            <person name="Mardis E.R."/>
            <person name="Wilson R.K."/>
        </authorList>
    </citation>
    <scope>NUCLEOTIDE SEQUENCE [LARGE SCALE GENOMIC DNA]</scope>
    <source>
        <strain evidence="2 3">ATCC 51271</strain>
    </source>
</reference>
<evidence type="ECO:0000313" key="3">
    <source>
        <dbReference type="Proteomes" id="UP000018227"/>
    </source>
</evidence>
<organism evidence="2 3">
    <name type="scientific">Catonella morbi ATCC 51271</name>
    <dbReference type="NCBI Taxonomy" id="592026"/>
    <lineage>
        <taxon>Bacteria</taxon>
        <taxon>Bacillati</taxon>
        <taxon>Bacillota</taxon>
        <taxon>Clostridia</taxon>
        <taxon>Lachnospirales</taxon>
        <taxon>Lachnospiraceae</taxon>
        <taxon>Catonella</taxon>
    </lineage>
</organism>
<accession>V2ZA57</accession>
<keyword evidence="3" id="KW-1185">Reference proteome</keyword>
<name>V2ZA57_9FIRM</name>
<dbReference type="AlphaFoldDB" id="V2ZA57"/>
<gene>
    <name evidence="2" type="ORF">GCWU0000282_000977</name>
</gene>
<feature type="region of interest" description="Disordered" evidence="1">
    <location>
        <begin position="140"/>
        <end position="159"/>
    </location>
</feature>
<evidence type="ECO:0000313" key="2">
    <source>
        <dbReference type="EMBL" id="ESL03810.1"/>
    </source>
</evidence>
<proteinExistence type="predicted"/>
<dbReference type="EMBL" id="ACIL03000007">
    <property type="protein sequence ID" value="ESL03810.1"/>
    <property type="molecule type" value="Genomic_DNA"/>
</dbReference>
<dbReference type="HOGENOM" id="CLU_1657671_0_0_9"/>
<dbReference type="Proteomes" id="UP000018227">
    <property type="component" value="Unassembled WGS sequence"/>
</dbReference>